<keyword evidence="3" id="KW-0396">Initiation factor</keyword>
<dbReference type="NCBIfam" id="TIGR00231">
    <property type="entry name" value="small_GTP"/>
    <property type="match status" value="1"/>
</dbReference>
<dbReference type="InterPro" id="IPR023115">
    <property type="entry name" value="TIF_IF2_dom3"/>
</dbReference>
<dbReference type="FunFam" id="2.40.30.10:FF:000007">
    <property type="entry name" value="Translation initiation factor IF-2"/>
    <property type="match status" value="1"/>
</dbReference>
<dbReference type="InterPro" id="IPR000178">
    <property type="entry name" value="TF_IF2_bacterial-like"/>
</dbReference>
<comment type="function">
    <text evidence="9">One of the essential components for the initiation of protein synthesis. Protects formylmethionyl-tRNA from spontaneous hydrolysis and promotes its binding to the 30S ribosomal subunits. Also involved in the hydrolysis of GTP during the formation of the 70S ribosomal complex.</text>
</comment>
<evidence type="ECO:0000256" key="1">
    <source>
        <dbReference type="ARBA" id="ARBA00004173"/>
    </source>
</evidence>
<dbReference type="GO" id="GO:0003924">
    <property type="term" value="F:GTPase activity"/>
    <property type="evidence" value="ECO:0007669"/>
    <property type="project" value="InterPro"/>
</dbReference>
<keyword evidence="11" id="KW-0175">Coiled coil</keyword>
<evidence type="ECO:0000313" key="14">
    <source>
        <dbReference type="EMBL" id="KAG2179536.1"/>
    </source>
</evidence>
<feature type="domain" description="Tr-type G" evidence="13">
    <location>
        <begin position="281"/>
        <end position="451"/>
    </location>
</feature>
<keyword evidence="6" id="KW-0809">Transit peptide</keyword>
<proteinExistence type="inferred from homology"/>
<keyword evidence="5" id="KW-0648">Protein biosynthesis</keyword>
<dbReference type="SUPFAM" id="SSF52156">
    <property type="entry name" value="Initiation factor IF2/eIF5b, domain 3"/>
    <property type="match status" value="1"/>
</dbReference>
<evidence type="ECO:0000256" key="5">
    <source>
        <dbReference type="ARBA" id="ARBA00022917"/>
    </source>
</evidence>
<dbReference type="Gene3D" id="3.40.50.10050">
    <property type="entry name" value="Translation initiation factor IF- 2, domain 3"/>
    <property type="match status" value="1"/>
</dbReference>
<dbReference type="OrthoDB" id="361630at2759"/>
<evidence type="ECO:0000256" key="7">
    <source>
        <dbReference type="ARBA" id="ARBA00023128"/>
    </source>
</evidence>
<dbReference type="Proteomes" id="UP000612746">
    <property type="component" value="Unassembled WGS sequence"/>
</dbReference>
<dbReference type="Gene3D" id="3.40.50.300">
    <property type="entry name" value="P-loop containing nucleotide triphosphate hydrolases"/>
    <property type="match status" value="1"/>
</dbReference>
<dbReference type="Pfam" id="PF00009">
    <property type="entry name" value="GTP_EFTU"/>
    <property type="match status" value="1"/>
</dbReference>
<keyword evidence="15" id="KW-1185">Reference proteome</keyword>
<dbReference type="GO" id="GO:0005525">
    <property type="term" value="F:GTP binding"/>
    <property type="evidence" value="ECO:0007669"/>
    <property type="project" value="UniProtKB-KW"/>
</dbReference>
<evidence type="ECO:0000256" key="9">
    <source>
        <dbReference type="ARBA" id="ARBA00025162"/>
    </source>
</evidence>
<dbReference type="GO" id="GO:0005739">
    <property type="term" value="C:mitochondrion"/>
    <property type="evidence" value="ECO:0007669"/>
    <property type="project" value="UniProtKB-SubCell"/>
</dbReference>
<dbReference type="GO" id="GO:0003743">
    <property type="term" value="F:translation initiation factor activity"/>
    <property type="evidence" value="ECO:0007669"/>
    <property type="project" value="UniProtKB-KW"/>
</dbReference>
<evidence type="ECO:0000256" key="12">
    <source>
        <dbReference type="SAM" id="MobiDB-lite"/>
    </source>
</evidence>
<dbReference type="Pfam" id="PF22042">
    <property type="entry name" value="EF-G_D2"/>
    <property type="match status" value="1"/>
</dbReference>
<dbReference type="InterPro" id="IPR000795">
    <property type="entry name" value="T_Tr_GTP-bd_dom"/>
</dbReference>
<dbReference type="Pfam" id="PF11987">
    <property type="entry name" value="IF-2"/>
    <property type="match status" value="1"/>
</dbReference>
<protein>
    <recommendedName>
        <fullName evidence="10">Translation initiation factor IF-2, mitochondrial</fullName>
    </recommendedName>
</protein>
<evidence type="ECO:0000256" key="8">
    <source>
        <dbReference type="ARBA" id="ARBA00023134"/>
    </source>
</evidence>
<sequence length="834" mass="92290">MTSRLLLQNGATRSLCYIKLVNARSITDKRLMHNSSTLLAEAKPRMYESLGAPEVEQKYQARRIKGKVQKGVQPQSAIDDIVKSKWARPGNSDAARSTGKRKGGQDITLRQQPKPTDHHPEKHAGEAPKLHQRHVEKFTQENKHKGDIKRSKKKEEERARVLEQERLAALKYERELKAEAEAKERKNKLEQAKAEKVQRDVYIPEVVNVSNLAKILGVRLEQMISTMQALEMPNTKHDHMLTADESSLIAMELDMNPIVDSQAALDLFPRQQPEDMSIFPSKPPVVTIMGHVDHGKTTLLDTLRKSSVAAGEAGGITQHIGAFIVDLPSKKRITFLDTPGHAAFSAMRSRGANVTDIVVLVVAADDGVMPQTIEAIKHAQAANVPIIVAVNKCDKHGADPHRVKQELLQHEIQLEELGGDIPSVDVSGLTGKGLDELEENIVTLAEVLDLRAERNNTAEGVVLESNIEKGRGNVATVLVRTGTLKPGSHIVAGNTLCKVRSMTDDKGKPVKEALPGMPVKVIGWKELPNAGDEMLQAPTESVAKTVVANRIAKVQRKQQLEDLEVINDKRRRQREQVEAERNAERAYKKEMWMFHQGLITQYPETLNKRLSDIQVSSTPEEEAEDKVKELRAIIKGDVSGTVEAVVDCLNGLHTPEVRVKVVSSGVGNISESDIQLAAACDGHVIGFNVKADKRIQQQASVSNVPVKSYNVIYKLLDDVKASLYDMLPPIISTQVNGEATILQIFQITVKGRETKPIAGCRITNGSVTRNGRVRVVRNKETIWEGELDTLKQVKKEISEAKKGLECGMAFEGFTDFKEGDIIQSIQTIETPRTF</sequence>
<evidence type="ECO:0000256" key="11">
    <source>
        <dbReference type="SAM" id="Coils"/>
    </source>
</evidence>
<name>A0A8H7PUN6_9FUNG</name>
<gene>
    <name evidence="14" type="ORF">INT44_006383</name>
</gene>
<evidence type="ECO:0000256" key="3">
    <source>
        <dbReference type="ARBA" id="ARBA00022540"/>
    </source>
</evidence>
<comment type="caution">
    <text evidence="14">The sequence shown here is derived from an EMBL/GenBank/DDBJ whole genome shotgun (WGS) entry which is preliminary data.</text>
</comment>
<evidence type="ECO:0000313" key="15">
    <source>
        <dbReference type="Proteomes" id="UP000612746"/>
    </source>
</evidence>
<dbReference type="InterPro" id="IPR053905">
    <property type="entry name" value="EF-G-like_DII"/>
</dbReference>
<dbReference type="SUPFAM" id="SSF52540">
    <property type="entry name" value="P-loop containing nucleoside triphosphate hydrolases"/>
    <property type="match status" value="1"/>
</dbReference>
<dbReference type="SUPFAM" id="SSF50447">
    <property type="entry name" value="Translation proteins"/>
    <property type="match status" value="2"/>
</dbReference>
<evidence type="ECO:0000256" key="4">
    <source>
        <dbReference type="ARBA" id="ARBA00022741"/>
    </source>
</evidence>
<reference evidence="14" key="1">
    <citation type="submission" date="2020-12" db="EMBL/GenBank/DDBJ databases">
        <title>Metabolic potential, ecology and presence of endohyphal bacteria is reflected in genomic diversity of Mucoromycotina.</title>
        <authorList>
            <person name="Muszewska A."/>
            <person name="Okrasinska A."/>
            <person name="Steczkiewicz K."/>
            <person name="Drgas O."/>
            <person name="Orlowska M."/>
            <person name="Perlinska-Lenart U."/>
            <person name="Aleksandrzak-Piekarczyk T."/>
            <person name="Szatraj K."/>
            <person name="Zielenkiewicz U."/>
            <person name="Pilsyk S."/>
            <person name="Malc E."/>
            <person name="Mieczkowski P."/>
            <person name="Kruszewska J.S."/>
            <person name="Biernat P."/>
            <person name="Pawlowska J."/>
        </authorList>
    </citation>
    <scope>NUCLEOTIDE SEQUENCE</scope>
    <source>
        <strain evidence="14">WA0000051536</strain>
    </source>
</reference>
<dbReference type="InterPro" id="IPR027417">
    <property type="entry name" value="P-loop_NTPase"/>
</dbReference>
<dbReference type="FunFam" id="3.40.50.300:FF:000019">
    <property type="entry name" value="Translation initiation factor IF-2"/>
    <property type="match status" value="1"/>
</dbReference>
<organism evidence="14 15">
    <name type="scientific">Umbelopsis vinacea</name>
    <dbReference type="NCBI Taxonomy" id="44442"/>
    <lineage>
        <taxon>Eukaryota</taxon>
        <taxon>Fungi</taxon>
        <taxon>Fungi incertae sedis</taxon>
        <taxon>Mucoromycota</taxon>
        <taxon>Mucoromycotina</taxon>
        <taxon>Umbelopsidomycetes</taxon>
        <taxon>Umbelopsidales</taxon>
        <taxon>Umbelopsidaceae</taxon>
        <taxon>Umbelopsis</taxon>
    </lineage>
</organism>
<dbReference type="InterPro" id="IPR015760">
    <property type="entry name" value="TIF_IF2"/>
</dbReference>
<evidence type="ECO:0000256" key="2">
    <source>
        <dbReference type="ARBA" id="ARBA00007733"/>
    </source>
</evidence>
<dbReference type="InterPro" id="IPR009000">
    <property type="entry name" value="Transl_B-barrel_sf"/>
</dbReference>
<dbReference type="InterPro" id="IPR005225">
    <property type="entry name" value="Small_GTP-bd"/>
</dbReference>
<dbReference type="PANTHER" id="PTHR43381:SF20">
    <property type="entry name" value="TRANSLATION INITIATION FACTOR IF-2, MITOCHONDRIAL"/>
    <property type="match status" value="1"/>
</dbReference>
<dbReference type="InterPro" id="IPR044145">
    <property type="entry name" value="IF2_II"/>
</dbReference>
<dbReference type="AlphaFoldDB" id="A0A8H7PUN6"/>
<keyword evidence="7" id="KW-0496">Mitochondrion</keyword>
<dbReference type="FunFam" id="2.40.30.10:FF:000008">
    <property type="entry name" value="Translation initiation factor IF-2"/>
    <property type="match status" value="1"/>
</dbReference>
<comment type="similarity">
    <text evidence="2">Belongs to the TRAFAC class translation factor GTPase superfamily. Classic translation factor GTPase family. IF-2 subfamily.</text>
</comment>
<dbReference type="CDD" id="cd01887">
    <property type="entry name" value="IF2_eIF5B"/>
    <property type="match status" value="1"/>
</dbReference>
<dbReference type="Gene3D" id="2.40.30.10">
    <property type="entry name" value="Translation factors"/>
    <property type="match status" value="2"/>
</dbReference>
<accession>A0A8H7PUN6</accession>
<keyword evidence="4" id="KW-0547">Nucleotide-binding</keyword>
<evidence type="ECO:0000259" key="13">
    <source>
        <dbReference type="PROSITE" id="PS51722"/>
    </source>
</evidence>
<feature type="compositionally biased region" description="Basic and acidic residues" evidence="12">
    <location>
        <begin position="115"/>
        <end position="157"/>
    </location>
</feature>
<dbReference type="PANTHER" id="PTHR43381">
    <property type="entry name" value="TRANSLATION INITIATION FACTOR IF-2-RELATED"/>
    <property type="match status" value="1"/>
</dbReference>
<dbReference type="CDD" id="cd03692">
    <property type="entry name" value="mtIF2_IVc"/>
    <property type="match status" value="1"/>
</dbReference>
<keyword evidence="8" id="KW-0342">GTP-binding</keyword>
<dbReference type="InterPro" id="IPR036925">
    <property type="entry name" value="TIF_IF2_dom3_sf"/>
</dbReference>
<evidence type="ECO:0000256" key="10">
    <source>
        <dbReference type="ARBA" id="ARBA00044200"/>
    </source>
</evidence>
<dbReference type="PROSITE" id="PS51722">
    <property type="entry name" value="G_TR_2"/>
    <property type="match status" value="1"/>
</dbReference>
<feature type="region of interest" description="Disordered" evidence="12">
    <location>
        <begin position="66"/>
        <end position="157"/>
    </location>
</feature>
<comment type="subcellular location">
    <subcellularLocation>
        <location evidence="1">Mitochondrion</location>
    </subcellularLocation>
</comment>
<evidence type="ECO:0000256" key="6">
    <source>
        <dbReference type="ARBA" id="ARBA00022946"/>
    </source>
</evidence>
<dbReference type="HAMAP" id="MF_00100_B">
    <property type="entry name" value="IF_2_B"/>
    <property type="match status" value="1"/>
</dbReference>
<dbReference type="CDD" id="cd03702">
    <property type="entry name" value="IF2_mtIF2_II"/>
    <property type="match status" value="1"/>
</dbReference>
<dbReference type="EMBL" id="JAEPRA010000010">
    <property type="protein sequence ID" value="KAG2179536.1"/>
    <property type="molecule type" value="Genomic_DNA"/>
</dbReference>
<feature type="coiled-coil region" evidence="11">
    <location>
        <begin position="556"/>
        <end position="590"/>
    </location>
</feature>
<dbReference type="FunFam" id="3.40.50.10050:FF:000001">
    <property type="entry name" value="Translation initiation factor IF-2"/>
    <property type="match status" value="1"/>
</dbReference>